<dbReference type="AlphaFoldDB" id="A0A383BWM4"/>
<organism evidence="1">
    <name type="scientific">marine metagenome</name>
    <dbReference type="NCBI Taxonomy" id="408172"/>
    <lineage>
        <taxon>unclassified sequences</taxon>
        <taxon>metagenomes</taxon>
        <taxon>ecological metagenomes</taxon>
    </lineage>
</organism>
<evidence type="ECO:0000313" key="1">
    <source>
        <dbReference type="EMBL" id="SVE24269.1"/>
    </source>
</evidence>
<accession>A0A383BWM4</accession>
<protein>
    <submittedName>
        <fullName evidence="1">Uncharacterized protein</fullName>
    </submittedName>
</protein>
<gene>
    <name evidence="1" type="ORF">METZ01_LOCUS477123</name>
</gene>
<name>A0A383BWM4_9ZZZZ</name>
<proteinExistence type="predicted"/>
<feature type="non-terminal residue" evidence="1">
    <location>
        <position position="1"/>
    </location>
</feature>
<dbReference type="EMBL" id="UINC01203830">
    <property type="protein sequence ID" value="SVE24269.1"/>
    <property type="molecule type" value="Genomic_DNA"/>
</dbReference>
<reference evidence="1" key="1">
    <citation type="submission" date="2018-05" db="EMBL/GenBank/DDBJ databases">
        <authorList>
            <person name="Lanie J.A."/>
            <person name="Ng W.-L."/>
            <person name="Kazmierczak K.M."/>
            <person name="Andrzejewski T.M."/>
            <person name="Davidsen T.M."/>
            <person name="Wayne K.J."/>
            <person name="Tettelin H."/>
            <person name="Glass J.I."/>
            <person name="Rusch D."/>
            <person name="Podicherti R."/>
            <person name="Tsui H.-C.T."/>
            <person name="Winkler M.E."/>
        </authorList>
    </citation>
    <scope>NUCLEOTIDE SEQUENCE</scope>
</reference>
<sequence length="23" mass="2880">FTKSGHFSWERIIPEKMEMLRKE</sequence>